<dbReference type="PANTHER" id="PTHR43776:SF7">
    <property type="entry name" value="D,D-DIPEPTIDE TRANSPORT ATP-BINDING PROTEIN DDPF-RELATED"/>
    <property type="match status" value="1"/>
</dbReference>
<protein>
    <submittedName>
        <fullName evidence="7">Peptide/nickel transport system ATP-binding protein</fullName>
    </submittedName>
</protein>
<proteinExistence type="inferred from homology"/>
<gene>
    <name evidence="7" type="ORF">SAMN05216259_103367</name>
</gene>
<dbReference type="PANTHER" id="PTHR43776">
    <property type="entry name" value="TRANSPORT ATP-BINDING PROTEIN"/>
    <property type="match status" value="1"/>
</dbReference>
<feature type="region of interest" description="Disordered" evidence="5">
    <location>
        <begin position="308"/>
        <end position="407"/>
    </location>
</feature>
<evidence type="ECO:0000256" key="5">
    <source>
        <dbReference type="SAM" id="MobiDB-lite"/>
    </source>
</evidence>
<keyword evidence="8" id="KW-1185">Reference proteome</keyword>
<evidence type="ECO:0000313" key="7">
    <source>
        <dbReference type="EMBL" id="SDN26950.1"/>
    </source>
</evidence>
<evidence type="ECO:0000259" key="6">
    <source>
        <dbReference type="PROSITE" id="PS50893"/>
    </source>
</evidence>
<organism evidence="7 8">
    <name type="scientific">Actinacidiphila guanduensis</name>
    <dbReference type="NCBI Taxonomy" id="310781"/>
    <lineage>
        <taxon>Bacteria</taxon>
        <taxon>Bacillati</taxon>
        <taxon>Actinomycetota</taxon>
        <taxon>Actinomycetes</taxon>
        <taxon>Kitasatosporales</taxon>
        <taxon>Streptomycetaceae</taxon>
        <taxon>Actinacidiphila</taxon>
    </lineage>
</organism>
<dbReference type="InterPro" id="IPR003439">
    <property type="entry name" value="ABC_transporter-like_ATP-bd"/>
</dbReference>
<evidence type="ECO:0000256" key="4">
    <source>
        <dbReference type="ARBA" id="ARBA00022840"/>
    </source>
</evidence>
<feature type="domain" description="ABC transporter" evidence="6">
    <location>
        <begin position="462"/>
        <end position="705"/>
    </location>
</feature>
<dbReference type="PROSITE" id="PS00211">
    <property type="entry name" value="ABC_TRANSPORTER_1"/>
    <property type="match status" value="2"/>
</dbReference>
<dbReference type="InterPro" id="IPR027417">
    <property type="entry name" value="P-loop_NTPase"/>
</dbReference>
<keyword evidence="4 7" id="KW-0067">ATP-binding</keyword>
<dbReference type="InterPro" id="IPR013563">
    <property type="entry name" value="Oligopep_ABC_C"/>
</dbReference>
<dbReference type="Gene3D" id="3.40.50.300">
    <property type="entry name" value="P-loop containing nucleotide triphosphate hydrolases"/>
    <property type="match status" value="2"/>
</dbReference>
<reference evidence="7 8" key="1">
    <citation type="submission" date="2016-10" db="EMBL/GenBank/DDBJ databases">
        <authorList>
            <person name="de Groot N.N."/>
        </authorList>
    </citation>
    <scope>NUCLEOTIDE SEQUENCE [LARGE SCALE GENOMIC DNA]</scope>
    <source>
        <strain evidence="7 8">CGMCC 4.2022</strain>
    </source>
</reference>
<dbReference type="STRING" id="310781.SAMN05216259_103367"/>
<feature type="compositionally biased region" description="Acidic residues" evidence="5">
    <location>
        <begin position="395"/>
        <end position="407"/>
    </location>
</feature>
<accession>A0A1H0A036</accession>
<dbReference type="AlphaFoldDB" id="A0A1H0A036"/>
<dbReference type="Proteomes" id="UP000199341">
    <property type="component" value="Unassembled WGS sequence"/>
</dbReference>
<dbReference type="EMBL" id="FNIE01000003">
    <property type="protein sequence ID" value="SDN26950.1"/>
    <property type="molecule type" value="Genomic_DNA"/>
</dbReference>
<evidence type="ECO:0000256" key="2">
    <source>
        <dbReference type="ARBA" id="ARBA00022448"/>
    </source>
</evidence>
<dbReference type="GO" id="GO:0015833">
    <property type="term" value="P:peptide transport"/>
    <property type="evidence" value="ECO:0007669"/>
    <property type="project" value="InterPro"/>
</dbReference>
<dbReference type="PROSITE" id="PS50893">
    <property type="entry name" value="ABC_TRANSPORTER_2"/>
    <property type="match status" value="2"/>
</dbReference>
<feature type="domain" description="ABC transporter" evidence="6">
    <location>
        <begin position="37"/>
        <end position="287"/>
    </location>
</feature>
<sequence>MSGTEATSGTDSTTVEDMTAAPISPALPTGPGPAPLAEVADLRIDFPTDGGTVRAVDGVGFTLRPGEALGLVGESGSGKSATAYALLGMHRGTGARVTGTVRVAGTDVLTAREEELRRLRGGTAAIVFQDPLSSLDPYYAVGDQIAEVYRAHHKASRSAARGRAVEVLDRVGIPSAAKRARLRPHEFSGGMRQRALIAMALACQPQLLIADEPTTALDVTVQAQILDLLHELREAEGLALLLVTHDLGVTAASVDRLLVLQHGLPVESGPMAELLGSPRHPYTRALLSAVPRLDGEGPAVKPVQELAEEAPAKGAEPEALGEGAVSEGAEAEADGGRAVSEGAAAELPSGEGASEGAAAEVPAGEAASEDAEVEARAGGALSEEAAAGVPAGEGASEDAAPEVPAEEAVPEYAATEVPAAEAASEGASVEALGEGAVSGAVGRTLANGASGAGAASGGEPLLEAVGLRKEFGRGRERFAAVDGVSLTVAAGETLGVVGESGSGKTTLGRMLVRLLDPTAGAVRYRGRDIAALRERQLRPLRRELQMVFQDPVSSLNPRRSIGESIADPLRAEGRLTEREITTRVGDLLERVGLDPAWYHRYPHEFSGGQRQRVGIARALAPQPRLIVCDEPVSALDVTTQAQVVALLGELKREFGVALVFVAHDLAVVRQVSDRVAVMRSGRVVEEGTAEDVYGNPQDPYTKGLLAAVPVPDPTEAAARRTARKAVAAQLGVS</sequence>
<feature type="compositionally biased region" description="Low complexity" evidence="5">
    <location>
        <begin position="312"/>
        <end position="328"/>
    </location>
</feature>
<keyword evidence="3" id="KW-0547">Nucleotide-binding</keyword>
<dbReference type="FunFam" id="3.40.50.300:FF:000016">
    <property type="entry name" value="Oligopeptide ABC transporter ATP-binding component"/>
    <property type="match status" value="2"/>
</dbReference>
<dbReference type="NCBIfam" id="NF007739">
    <property type="entry name" value="PRK10419.1"/>
    <property type="match status" value="2"/>
</dbReference>
<dbReference type="GO" id="GO:0005524">
    <property type="term" value="F:ATP binding"/>
    <property type="evidence" value="ECO:0007669"/>
    <property type="project" value="UniProtKB-KW"/>
</dbReference>
<evidence type="ECO:0000256" key="3">
    <source>
        <dbReference type="ARBA" id="ARBA00022741"/>
    </source>
</evidence>
<name>A0A1H0A036_9ACTN</name>
<dbReference type="CDD" id="cd03257">
    <property type="entry name" value="ABC_NikE_OppD_transporters"/>
    <property type="match status" value="2"/>
</dbReference>
<dbReference type="Pfam" id="PF08352">
    <property type="entry name" value="oligo_HPY"/>
    <property type="match status" value="2"/>
</dbReference>
<feature type="compositionally biased region" description="Low complexity" evidence="5">
    <location>
        <begin position="340"/>
        <end position="366"/>
    </location>
</feature>
<dbReference type="Pfam" id="PF00005">
    <property type="entry name" value="ABC_tran"/>
    <property type="match status" value="2"/>
</dbReference>
<dbReference type="InterPro" id="IPR017871">
    <property type="entry name" value="ABC_transporter-like_CS"/>
</dbReference>
<evidence type="ECO:0000313" key="8">
    <source>
        <dbReference type="Proteomes" id="UP000199341"/>
    </source>
</evidence>
<dbReference type="GO" id="GO:0016887">
    <property type="term" value="F:ATP hydrolysis activity"/>
    <property type="evidence" value="ECO:0007669"/>
    <property type="project" value="InterPro"/>
</dbReference>
<dbReference type="SMART" id="SM00382">
    <property type="entry name" value="AAA"/>
    <property type="match status" value="2"/>
</dbReference>
<dbReference type="SUPFAM" id="SSF52540">
    <property type="entry name" value="P-loop containing nucleoside triphosphate hydrolases"/>
    <property type="match status" value="2"/>
</dbReference>
<dbReference type="GO" id="GO:0055085">
    <property type="term" value="P:transmembrane transport"/>
    <property type="evidence" value="ECO:0007669"/>
    <property type="project" value="UniProtKB-ARBA"/>
</dbReference>
<feature type="compositionally biased region" description="Low complexity" evidence="5">
    <location>
        <begin position="376"/>
        <end position="394"/>
    </location>
</feature>
<dbReference type="NCBIfam" id="NF008453">
    <property type="entry name" value="PRK11308.1"/>
    <property type="match status" value="2"/>
</dbReference>
<evidence type="ECO:0000256" key="1">
    <source>
        <dbReference type="ARBA" id="ARBA00005417"/>
    </source>
</evidence>
<dbReference type="InterPro" id="IPR050319">
    <property type="entry name" value="ABC_transp_ATP-bind"/>
</dbReference>
<comment type="similarity">
    <text evidence="1">Belongs to the ABC transporter superfamily.</text>
</comment>
<dbReference type="InterPro" id="IPR003593">
    <property type="entry name" value="AAA+_ATPase"/>
</dbReference>
<keyword evidence="2" id="KW-0813">Transport</keyword>